<organism evidence="3">
    <name type="scientific">Sesamum latifolium</name>
    <dbReference type="NCBI Taxonomy" id="2727402"/>
    <lineage>
        <taxon>Eukaryota</taxon>
        <taxon>Viridiplantae</taxon>
        <taxon>Streptophyta</taxon>
        <taxon>Embryophyta</taxon>
        <taxon>Tracheophyta</taxon>
        <taxon>Spermatophyta</taxon>
        <taxon>Magnoliopsida</taxon>
        <taxon>eudicotyledons</taxon>
        <taxon>Gunneridae</taxon>
        <taxon>Pentapetalae</taxon>
        <taxon>asterids</taxon>
        <taxon>lamiids</taxon>
        <taxon>Lamiales</taxon>
        <taxon>Pedaliaceae</taxon>
        <taxon>Sesamum</taxon>
    </lineage>
</organism>
<protein>
    <submittedName>
        <fullName evidence="3">Transposon Tf2-12 polyprotein</fullName>
    </submittedName>
</protein>
<dbReference type="GO" id="GO:0015074">
    <property type="term" value="P:DNA integration"/>
    <property type="evidence" value="ECO:0007669"/>
    <property type="project" value="InterPro"/>
</dbReference>
<evidence type="ECO:0000313" key="3">
    <source>
        <dbReference type="EMBL" id="KAL0434501.1"/>
    </source>
</evidence>
<evidence type="ECO:0000259" key="2">
    <source>
        <dbReference type="PROSITE" id="PS50994"/>
    </source>
</evidence>
<accession>A0AAW2W2V4</accession>
<dbReference type="Pfam" id="PF00078">
    <property type="entry name" value="RVT_1"/>
    <property type="match status" value="1"/>
</dbReference>
<dbReference type="InterPro" id="IPR012337">
    <property type="entry name" value="RNaseH-like_sf"/>
</dbReference>
<name>A0AAW2W2V4_9LAMI</name>
<reference evidence="3" key="1">
    <citation type="submission" date="2020-06" db="EMBL/GenBank/DDBJ databases">
        <authorList>
            <person name="Li T."/>
            <person name="Hu X."/>
            <person name="Zhang T."/>
            <person name="Song X."/>
            <person name="Zhang H."/>
            <person name="Dai N."/>
            <person name="Sheng W."/>
            <person name="Hou X."/>
            <person name="Wei L."/>
        </authorList>
    </citation>
    <scope>NUCLEOTIDE SEQUENCE</scope>
    <source>
        <strain evidence="3">KEN1</strain>
        <tissue evidence="3">Leaf</tissue>
    </source>
</reference>
<dbReference type="Gene3D" id="3.30.70.270">
    <property type="match status" value="2"/>
</dbReference>
<dbReference type="GO" id="GO:0003676">
    <property type="term" value="F:nucleic acid binding"/>
    <property type="evidence" value="ECO:0007669"/>
    <property type="project" value="InterPro"/>
</dbReference>
<dbReference type="Gene3D" id="2.40.70.10">
    <property type="entry name" value="Acid Proteases"/>
    <property type="match status" value="1"/>
</dbReference>
<dbReference type="InterPro" id="IPR043128">
    <property type="entry name" value="Rev_trsase/Diguanyl_cyclase"/>
</dbReference>
<dbReference type="InterPro" id="IPR053134">
    <property type="entry name" value="RNA-dir_DNA_polymerase"/>
</dbReference>
<feature type="region of interest" description="Disordered" evidence="1">
    <location>
        <begin position="1"/>
        <end position="27"/>
    </location>
</feature>
<dbReference type="AlphaFoldDB" id="A0AAW2W2V4"/>
<sequence>MRKDGVEVGREGVGVDPPRPPGGAPVVGLPPEYAQIFQMAFQAQAQAQAQLLAQVHAPAPAPVPAPAPAVPTIDRNYERIRKMGATEFEGTLDPEIAERWWEKVEDVMNLISCTPENRLKYVVSLFVGNALIWDNQTVAEYELRFAALAKYAPEAVVTQEDRCYRFEQGLRPEIRKGLAVRITDFKTLVESTVRMEETVTEEKKRLEEKRKSTYTIGESSRPIKRGTGRSFSLGGGNFSRGGPAFRGSSGPRFDGPMGFNRGSLGRSSSTMPSGGSGRGIGQSYGRGPAFPPSCSICGRQHLGPCWRRDDIARTCYHCGVLGVVAEELKEAEAEAEVEVLATEIMTRLLVEEFDVILGMDWLAQHRAVVDCYKKEVMIESSGESRVVFVGDRQVVPVCVISAVEARRLMLEGCEAYLAHVIDTKKVNPTLEEIPIVRDFLEVFPDDLSGLPPHREVDFAIETLPGVAPISIAPYRMAPVELLELKKQLEELLEKGFIQPSTSPWGAPVLFVKKKDDSMRLCVDYRQLNRLRIAEKDIPKIAFRTRYGHYEFLVMPFGLTNAPAAFMALMNRTFQEYLDRFVIIFIDDILVYSKNREEHEQHLRIVLQILKEKELRFVEGFLIAGPLTKLLRKGVAFQWTEQCQQSFDELKRRLTSTPILVLPSGSGGFVVYTDASKQGLGCVLMQNGKKELNLRQRRWIELLKDYDCTIDFHPGKANVVADALSRKSSNGLREEILREAHNAPYAMHPGTQVKAEHQAPAGKLRPLSIPEWKWEKITMDFVVGLPRTLRKHDAIWVIVDRLTKSAHFLPIRQGDSLDKLAELYVAEIVRLHGVPVSIVSDRDPRFTSIFGEVCKGR</sequence>
<feature type="region of interest" description="Disordered" evidence="1">
    <location>
        <begin position="210"/>
        <end position="230"/>
    </location>
</feature>
<reference evidence="3" key="2">
    <citation type="journal article" date="2024" name="Plant">
        <title>Genomic evolution and insights into agronomic trait innovations of Sesamum species.</title>
        <authorList>
            <person name="Miao H."/>
            <person name="Wang L."/>
            <person name="Qu L."/>
            <person name="Liu H."/>
            <person name="Sun Y."/>
            <person name="Le M."/>
            <person name="Wang Q."/>
            <person name="Wei S."/>
            <person name="Zheng Y."/>
            <person name="Lin W."/>
            <person name="Duan Y."/>
            <person name="Cao H."/>
            <person name="Xiong S."/>
            <person name="Wang X."/>
            <person name="Wei L."/>
            <person name="Li C."/>
            <person name="Ma Q."/>
            <person name="Ju M."/>
            <person name="Zhao R."/>
            <person name="Li G."/>
            <person name="Mu C."/>
            <person name="Tian Q."/>
            <person name="Mei H."/>
            <person name="Zhang T."/>
            <person name="Gao T."/>
            <person name="Zhang H."/>
        </authorList>
    </citation>
    <scope>NUCLEOTIDE SEQUENCE</scope>
    <source>
        <strain evidence="3">KEN1</strain>
    </source>
</reference>
<gene>
    <name evidence="3" type="ORF">Slati_2784400</name>
</gene>
<dbReference type="InterPro" id="IPR001584">
    <property type="entry name" value="Integrase_cat-core"/>
</dbReference>
<dbReference type="SUPFAM" id="SSF56672">
    <property type="entry name" value="DNA/RNA polymerases"/>
    <property type="match status" value="1"/>
</dbReference>
<dbReference type="Pfam" id="PF17919">
    <property type="entry name" value="RT_RNaseH_2"/>
    <property type="match status" value="1"/>
</dbReference>
<dbReference type="Gene3D" id="3.10.10.10">
    <property type="entry name" value="HIV Type 1 Reverse Transcriptase, subunit A, domain 1"/>
    <property type="match status" value="2"/>
</dbReference>
<dbReference type="EMBL" id="JACGWN010000009">
    <property type="protein sequence ID" value="KAL0434501.1"/>
    <property type="molecule type" value="Genomic_DNA"/>
</dbReference>
<dbReference type="PANTHER" id="PTHR24559:SF444">
    <property type="entry name" value="REVERSE TRANSCRIPTASE DOMAIN-CONTAINING PROTEIN"/>
    <property type="match status" value="1"/>
</dbReference>
<dbReference type="PROSITE" id="PS50994">
    <property type="entry name" value="INTEGRASE"/>
    <property type="match status" value="1"/>
</dbReference>
<dbReference type="CDD" id="cd01647">
    <property type="entry name" value="RT_LTR"/>
    <property type="match status" value="1"/>
</dbReference>
<feature type="compositionally biased region" description="Basic and acidic residues" evidence="1">
    <location>
        <begin position="1"/>
        <end position="10"/>
    </location>
</feature>
<dbReference type="Pfam" id="PF08284">
    <property type="entry name" value="RVP_2"/>
    <property type="match status" value="1"/>
</dbReference>
<dbReference type="InterPro" id="IPR043502">
    <property type="entry name" value="DNA/RNA_pol_sf"/>
</dbReference>
<proteinExistence type="predicted"/>
<dbReference type="InterPro" id="IPR021109">
    <property type="entry name" value="Peptidase_aspartic_dom_sf"/>
</dbReference>
<dbReference type="SUPFAM" id="SSF53098">
    <property type="entry name" value="Ribonuclease H-like"/>
    <property type="match status" value="1"/>
</dbReference>
<dbReference type="InterPro" id="IPR041577">
    <property type="entry name" value="RT_RNaseH_2"/>
</dbReference>
<dbReference type="InterPro" id="IPR036397">
    <property type="entry name" value="RNaseH_sf"/>
</dbReference>
<dbReference type="PANTHER" id="PTHR24559">
    <property type="entry name" value="TRANSPOSON TY3-I GAG-POL POLYPROTEIN"/>
    <property type="match status" value="1"/>
</dbReference>
<dbReference type="InterPro" id="IPR000477">
    <property type="entry name" value="RT_dom"/>
</dbReference>
<dbReference type="FunFam" id="3.10.10.10:FF:000002">
    <property type="entry name" value="Retrovirus-related Pol polyprotein from transposon 17.6-like protein"/>
    <property type="match status" value="1"/>
</dbReference>
<evidence type="ECO:0000256" key="1">
    <source>
        <dbReference type="SAM" id="MobiDB-lite"/>
    </source>
</evidence>
<dbReference type="Gene3D" id="3.30.420.10">
    <property type="entry name" value="Ribonuclease H-like superfamily/Ribonuclease H"/>
    <property type="match status" value="1"/>
</dbReference>
<feature type="domain" description="Integrase catalytic" evidence="2">
    <location>
        <begin position="765"/>
        <end position="856"/>
    </location>
</feature>
<comment type="caution">
    <text evidence="3">The sequence shown here is derived from an EMBL/GenBank/DDBJ whole genome shotgun (WGS) entry which is preliminary data.</text>
</comment>